<dbReference type="SUPFAM" id="SSF48452">
    <property type="entry name" value="TPR-like"/>
    <property type="match status" value="1"/>
</dbReference>
<dbReference type="InterPro" id="IPR019734">
    <property type="entry name" value="TPR_rpt"/>
</dbReference>
<evidence type="ECO:0000256" key="1">
    <source>
        <dbReference type="ARBA" id="ARBA00022737"/>
    </source>
</evidence>
<sequence length="233" mass="25229">MSLRLLSRRIPSIIPRISSSLQRQPRLLFPVVANGPQRLNRHSSGLASSLDSPSLATVDPAHAEAASLLESGTKLLEEGDVEGALSNYSRSVEIHRTASGLFNLGVTHYHLKQFDDAIKCWNAAIELDPTSADAHTNLASAYIMAPPTRPQLALQHLQIAASLAPEDGEIAYNLAAVLEASGQLDAALVQYKRSLEYNIERAEQNIRNVSAKIFGQRLREAEGALSDNKGSKS</sequence>
<dbReference type="PANTHER" id="PTHR44858:SF1">
    <property type="entry name" value="UDP-N-ACETYLGLUCOSAMINE--PEPTIDE N-ACETYLGLUCOSAMINYLTRANSFERASE SPINDLY-RELATED"/>
    <property type="match status" value="1"/>
</dbReference>
<dbReference type="OrthoDB" id="1926212at2759"/>
<dbReference type="SMART" id="SM00028">
    <property type="entry name" value="TPR"/>
    <property type="match status" value="3"/>
</dbReference>
<evidence type="ECO:0000313" key="4">
    <source>
        <dbReference type="EMBL" id="KIM32868.1"/>
    </source>
</evidence>
<dbReference type="PANTHER" id="PTHR44858">
    <property type="entry name" value="TETRATRICOPEPTIDE REPEAT PROTEIN 6"/>
    <property type="match status" value="1"/>
</dbReference>
<reference evidence="5" key="2">
    <citation type="submission" date="2015-01" db="EMBL/GenBank/DDBJ databases">
        <title>Evolutionary Origins and Diversification of the Mycorrhizal Mutualists.</title>
        <authorList>
            <consortium name="DOE Joint Genome Institute"/>
            <consortium name="Mycorrhizal Genomics Consortium"/>
            <person name="Kohler A."/>
            <person name="Kuo A."/>
            <person name="Nagy L.G."/>
            <person name="Floudas D."/>
            <person name="Copeland A."/>
            <person name="Barry K.W."/>
            <person name="Cichocki N."/>
            <person name="Veneault-Fourrey C."/>
            <person name="LaButti K."/>
            <person name="Lindquist E.A."/>
            <person name="Lipzen A."/>
            <person name="Lundell T."/>
            <person name="Morin E."/>
            <person name="Murat C."/>
            <person name="Riley R."/>
            <person name="Ohm R."/>
            <person name="Sun H."/>
            <person name="Tunlid A."/>
            <person name="Henrissat B."/>
            <person name="Grigoriev I.V."/>
            <person name="Hibbett D.S."/>
            <person name="Martin F."/>
        </authorList>
    </citation>
    <scope>NUCLEOTIDE SEQUENCE [LARGE SCALE GENOMIC DNA]</scope>
    <source>
        <strain evidence="5">MAFF 305830</strain>
    </source>
</reference>
<dbReference type="AlphaFoldDB" id="A0A0C2X3U4"/>
<dbReference type="PROSITE" id="PS50005">
    <property type="entry name" value="TPR"/>
    <property type="match status" value="1"/>
</dbReference>
<dbReference type="HOGENOM" id="CLU_078033_1_0_1"/>
<keyword evidence="5" id="KW-1185">Reference proteome</keyword>
<accession>A0A0C2X3U4</accession>
<dbReference type="Gene3D" id="1.25.40.10">
    <property type="entry name" value="Tetratricopeptide repeat domain"/>
    <property type="match status" value="1"/>
</dbReference>
<dbReference type="PROSITE" id="PS50293">
    <property type="entry name" value="TPR_REGION"/>
    <property type="match status" value="1"/>
</dbReference>
<dbReference type="GO" id="GO:0046813">
    <property type="term" value="P:receptor-mediated virion attachment to host cell"/>
    <property type="evidence" value="ECO:0007669"/>
    <property type="project" value="TreeGrafter"/>
</dbReference>
<dbReference type="EMBL" id="KN824279">
    <property type="protein sequence ID" value="KIM32868.1"/>
    <property type="molecule type" value="Genomic_DNA"/>
</dbReference>
<dbReference type="Proteomes" id="UP000054097">
    <property type="component" value="Unassembled WGS sequence"/>
</dbReference>
<dbReference type="InterPro" id="IPR011990">
    <property type="entry name" value="TPR-like_helical_dom_sf"/>
</dbReference>
<protein>
    <recommendedName>
        <fullName evidence="6">TPR-like protein</fullName>
    </recommendedName>
</protein>
<dbReference type="Pfam" id="PF13414">
    <property type="entry name" value="TPR_11"/>
    <property type="match status" value="1"/>
</dbReference>
<keyword evidence="1" id="KW-0677">Repeat</keyword>
<reference evidence="4 5" key="1">
    <citation type="submission" date="2014-04" db="EMBL/GenBank/DDBJ databases">
        <authorList>
            <consortium name="DOE Joint Genome Institute"/>
            <person name="Kuo A."/>
            <person name="Zuccaro A."/>
            <person name="Kohler A."/>
            <person name="Nagy L.G."/>
            <person name="Floudas D."/>
            <person name="Copeland A."/>
            <person name="Barry K.W."/>
            <person name="Cichocki N."/>
            <person name="Veneault-Fourrey C."/>
            <person name="LaButti K."/>
            <person name="Lindquist E.A."/>
            <person name="Lipzen A."/>
            <person name="Lundell T."/>
            <person name="Morin E."/>
            <person name="Murat C."/>
            <person name="Sun H."/>
            <person name="Tunlid A."/>
            <person name="Henrissat B."/>
            <person name="Grigoriev I.V."/>
            <person name="Hibbett D.S."/>
            <person name="Martin F."/>
            <person name="Nordberg H.P."/>
            <person name="Cantor M.N."/>
            <person name="Hua S.X."/>
        </authorList>
    </citation>
    <scope>NUCLEOTIDE SEQUENCE [LARGE SCALE GENOMIC DNA]</scope>
    <source>
        <strain evidence="4 5">MAFF 305830</strain>
    </source>
</reference>
<feature type="repeat" description="TPR" evidence="3">
    <location>
        <begin position="98"/>
        <end position="131"/>
    </location>
</feature>
<evidence type="ECO:0000313" key="5">
    <source>
        <dbReference type="Proteomes" id="UP000054097"/>
    </source>
</evidence>
<evidence type="ECO:0008006" key="6">
    <source>
        <dbReference type="Google" id="ProtNLM"/>
    </source>
</evidence>
<keyword evidence="2 3" id="KW-0802">TPR repeat</keyword>
<evidence type="ECO:0000256" key="2">
    <source>
        <dbReference type="ARBA" id="ARBA00022803"/>
    </source>
</evidence>
<evidence type="ECO:0000256" key="3">
    <source>
        <dbReference type="PROSITE-ProRule" id="PRU00339"/>
    </source>
</evidence>
<feature type="non-terminal residue" evidence="4">
    <location>
        <position position="1"/>
    </location>
</feature>
<dbReference type="Pfam" id="PF13432">
    <property type="entry name" value="TPR_16"/>
    <property type="match status" value="1"/>
</dbReference>
<gene>
    <name evidence="4" type="ORF">M408DRAFT_326585</name>
</gene>
<name>A0A0C2X3U4_SERVB</name>
<proteinExistence type="predicted"/>
<dbReference type="STRING" id="933852.A0A0C2X3U4"/>
<dbReference type="InterPro" id="IPR050498">
    <property type="entry name" value="Ycf3"/>
</dbReference>
<organism evidence="4 5">
    <name type="scientific">Serendipita vermifera MAFF 305830</name>
    <dbReference type="NCBI Taxonomy" id="933852"/>
    <lineage>
        <taxon>Eukaryota</taxon>
        <taxon>Fungi</taxon>
        <taxon>Dikarya</taxon>
        <taxon>Basidiomycota</taxon>
        <taxon>Agaricomycotina</taxon>
        <taxon>Agaricomycetes</taxon>
        <taxon>Sebacinales</taxon>
        <taxon>Serendipitaceae</taxon>
        <taxon>Serendipita</taxon>
    </lineage>
</organism>